<dbReference type="InterPro" id="IPR016174">
    <property type="entry name" value="Di-haem_cyt_TM"/>
</dbReference>
<evidence type="ECO:0000256" key="4">
    <source>
        <dbReference type="ARBA" id="ARBA00022475"/>
    </source>
</evidence>
<keyword evidence="7" id="KW-0479">Metal-binding</keyword>
<proteinExistence type="inferred from homology"/>
<feature type="transmembrane region" description="Helical" evidence="14">
    <location>
        <begin position="134"/>
        <end position="151"/>
    </location>
</feature>
<evidence type="ECO:0000256" key="7">
    <source>
        <dbReference type="ARBA" id="ARBA00022723"/>
    </source>
</evidence>
<evidence type="ECO:0000256" key="10">
    <source>
        <dbReference type="ARBA" id="ARBA00023004"/>
    </source>
</evidence>
<keyword evidence="3" id="KW-0813">Transport</keyword>
<keyword evidence="4" id="KW-1003">Cell membrane</keyword>
<dbReference type="GO" id="GO:0005886">
    <property type="term" value="C:plasma membrane"/>
    <property type="evidence" value="ECO:0007669"/>
    <property type="project" value="UniProtKB-SubCell"/>
</dbReference>
<dbReference type="GO" id="GO:0022904">
    <property type="term" value="P:respiratory electron transport chain"/>
    <property type="evidence" value="ECO:0007669"/>
    <property type="project" value="InterPro"/>
</dbReference>
<evidence type="ECO:0000256" key="9">
    <source>
        <dbReference type="ARBA" id="ARBA00022989"/>
    </source>
</evidence>
<keyword evidence="9 14" id="KW-1133">Transmembrane helix</keyword>
<organism evidence="16 17">
    <name type="scientific">Burkholderia contaminans</name>
    <dbReference type="NCBI Taxonomy" id="488447"/>
    <lineage>
        <taxon>Bacteria</taxon>
        <taxon>Pseudomonadati</taxon>
        <taxon>Pseudomonadota</taxon>
        <taxon>Betaproteobacteria</taxon>
        <taxon>Burkholderiales</taxon>
        <taxon>Burkholderiaceae</taxon>
        <taxon>Burkholderia</taxon>
        <taxon>Burkholderia cepacia complex</taxon>
    </lineage>
</organism>
<dbReference type="GO" id="GO:0020037">
    <property type="term" value="F:heme binding"/>
    <property type="evidence" value="ECO:0007669"/>
    <property type="project" value="TreeGrafter"/>
</dbReference>
<dbReference type="PANTHER" id="PTHR30529">
    <property type="entry name" value="CYTOCHROME B561"/>
    <property type="match status" value="1"/>
</dbReference>
<keyword evidence="11 14" id="KW-0472">Membrane</keyword>
<dbReference type="InterPro" id="IPR052168">
    <property type="entry name" value="Cytochrome_b561_oxidase"/>
</dbReference>
<feature type="transmembrane region" description="Helical" evidence="14">
    <location>
        <begin position="158"/>
        <end position="176"/>
    </location>
</feature>
<feature type="transmembrane region" description="Helical" evidence="14">
    <location>
        <begin position="58"/>
        <end position="80"/>
    </location>
</feature>
<keyword evidence="5" id="KW-0349">Heme</keyword>
<evidence type="ECO:0000313" key="17">
    <source>
        <dbReference type="Proteomes" id="UP000269271"/>
    </source>
</evidence>
<dbReference type="Pfam" id="PF01292">
    <property type="entry name" value="Ni_hydr_CYTB"/>
    <property type="match status" value="1"/>
</dbReference>
<name>A0A3N8R104_9BURK</name>
<gene>
    <name evidence="16" type="ORF">DF037_14110</name>
</gene>
<keyword evidence="10" id="KW-0408">Iron</keyword>
<dbReference type="GO" id="GO:0009055">
    <property type="term" value="F:electron transfer activity"/>
    <property type="evidence" value="ECO:0007669"/>
    <property type="project" value="InterPro"/>
</dbReference>
<dbReference type="Proteomes" id="UP000269271">
    <property type="component" value="Unassembled WGS sequence"/>
</dbReference>
<dbReference type="SUPFAM" id="SSF81342">
    <property type="entry name" value="Transmembrane di-heme cytochromes"/>
    <property type="match status" value="1"/>
</dbReference>
<evidence type="ECO:0000256" key="2">
    <source>
        <dbReference type="ARBA" id="ARBA00004651"/>
    </source>
</evidence>
<dbReference type="PANTHER" id="PTHR30529:SF1">
    <property type="entry name" value="CYTOCHROME B561 HOMOLOG 2"/>
    <property type="match status" value="1"/>
</dbReference>
<keyword evidence="6 14" id="KW-0812">Transmembrane</keyword>
<evidence type="ECO:0000256" key="5">
    <source>
        <dbReference type="ARBA" id="ARBA00022617"/>
    </source>
</evidence>
<comment type="similarity">
    <text evidence="12">Belongs to the cytochrome b561 family.</text>
</comment>
<evidence type="ECO:0000313" key="16">
    <source>
        <dbReference type="EMBL" id="RQT29100.1"/>
    </source>
</evidence>
<dbReference type="GO" id="GO:0046872">
    <property type="term" value="F:metal ion binding"/>
    <property type="evidence" value="ECO:0007669"/>
    <property type="project" value="UniProtKB-KW"/>
</dbReference>
<comment type="subcellular location">
    <subcellularLocation>
        <location evidence="2">Cell membrane</location>
        <topology evidence="2">Multi-pass membrane protein</topology>
    </subcellularLocation>
</comment>
<dbReference type="AlphaFoldDB" id="A0A3N8R104"/>
<evidence type="ECO:0000256" key="14">
    <source>
        <dbReference type="SAM" id="Phobius"/>
    </source>
</evidence>
<sequence length="225" mass="24792">MFSPRHARSIRIAGIKPCRLRYIGASGRSPRRTSRCTTPNRNGETAMSQPAHVAYTRFAIAMHWSIAVLILLNLMIGIYMDTFPHNSTQFNGILFYHASIGSLIFMLTVPRLAWRATHTPPPLPPSVPAWQARIAGALHGVLYLLLCLVPLTGYVHRLAGAHPVSFFGITGLPVLVGRDEPLRLLTDSLHRALVLTLGLLLVMHVAAGLKHKFVDRDGVAERMGI</sequence>
<evidence type="ECO:0000259" key="15">
    <source>
        <dbReference type="Pfam" id="PF01292"/>
    </source>
</evidence>
<evidence type="ECO:0000256" key="8">
    <source>
        <dbReference type="ARBA" id="ARBA00022982"/>
    </source>
</evidence>
<evidence type="ECO:0000256" key="3">
    <source>
        <dbReference type="ARBA" id="ARBA00022448"/>
    </source>
</evidence>
<feature type="transmembrane region" description="Helical" evidence="14">
    <location>
        <begin position="188"/>
        <end position="207"/>
    </location>
</feature>
<evidence type="ECO:0000256" key="1">
    <source>
        <dbReference type="ARBA" id="ARBA00001970"/>
    </source>
</evidence>
<evidence type="ECO:0000256" key="13">
    <source>
        <dbReference type="SAM" id="MobiDB-lite"/>
    </source>
</evidence>
<evidence type="ECO:0000256" key="6">
    <source>
        <dbReference type="ARBA" id="ARBA00022692"/>
    </source>
</evidence>
<evidence type="ECO:0000256" key="12">
    <source>
        <dbReference type="ARBA" id="ARBA00037975"/>
    </source>
</evidence>
<dbReference type="InterPro" id="IPR011577">
    <property type="entry name" value="Cyt_b561_bac/Ni-Hgenase"/>
</dbReference>
<accession>A0A3N8R104</accession>
<keyword evidence="8" id="KW-0249">Electron transport</keyword>
<comment type="caution">
    <text evidence="16">The sequence shown here is derived from an EMBL/GenBank/DDBJ whole genome shotgun (WGS) entry which is preliminary data.</text>
</comment>
<feature type="domain" description="Cytochrome b561 bacterial/Ni-hydrogenase" evidence="15">
    <location>
        <begin position="55"/>
        <end position="223"/>
    </location>
</feature>
<feature type="region of interest" description="Disordered" evidence="13">
    <location>
        <begin position="26"/>
        <end position="45"/>
    </location>
</feature>
<evidence type="ECO:0000256" key="11">
    <source>
        <dbReference type="ARBA" id="ARBA00023136"/>
    </source>
</evidence>
<protein>
    <submittedName>
        <fullName evidence="16">Cytochrome b</fullName>
    </submittedName>
</protein>
<comment type="cofactor">
    <cofactor evidence="1">
        <name>heme b</name>
        <dbReference type="ChEBI" id="CHEBI:60344"/>
    </cofactor>
</comment>
<reference evidence="16 17" key="1">
    <citation type="submission" date="2018-08" db="EMBL/GenBank/DDBJ databases">
        <title>Comparative analysis of Burkholderia isolates from Puerto Rico.</title>
        <authorList>
            <person name="Hall C."/>
            <person name="Sahl J."/>
            <person name="Wagner D."/>
        </authorList>
    </citation>
    <scope>NUCLEOTIDE SEQUENCE [LARGE SCALE GENOMIC DNA]</scope>
    <source>
        <strain evidence="16 17">Bp9001</strain>
    </source>
</reference>
<feature type="transmembrane region" description="Helical" evidence="14">
    <location>
        <begin position="92"/>
        <end position="114"/>
    </location>
</feature>
<dbReference type="EMBL" id="QTQX01000008">
    <property type="protein sequence ID" value="RQT29100.1"/>
    <property type="molecule type" value="Genomic_DNA"/>
</dbReference>